<evidence type="ECO:0000313" key="3">
    <source>
        <dbReference type="EMBL" id="TDQ84057.1"/>
    </source>
</evidence>
<keyword evidence="4" id="KW-1185">Reference proteome</keyword>
<reference evidence="3 4" key="1">
    <citation type="submission" date="2019-03" db="EMBL/GenBank/DDBJ databases">
        <title>Genomic Encyclopedia of Type Strains, Phase III (KMG-III): the genomes of soil and plant-associated and newly described type strains.</title>
        <authorList>
            <person name="Whitman W."/>
        </authorList>
    </citation>
    <scope>NUCLEOTIDE SEQUENCE [LARGE SCALE GENOMIC DNA]</scope>
    <source>
        <strain evidence="3 4">CGMCC 1.7660</strain>
    </source>
</reference>
<dbReference type="AlphaFoldDB" id="A0A4R6WWJ9"/>
<comment type="similarity">
    <text evidence="1">Belongs to the AHA1 family.</text>
</comment>
<name>A0A4R6WWJ9_9PROT</name>
<dbReference type="Gene3D" id="3.30.530.20">
    <property type="match status" value="1"/>
</dbReference>
<sequence length="157" mass="17932">MNQTHTDGPRQLVLERVVNAPRAKIWRCWTEPDLLMQWFCPLPWRVTEAKMDVRPGGASFMVMEGPEGQRFPNAGQYLEVVKNERLVFTDAYIGDWEPAEKPFFTGIITLADAGGGTHYLARALHWTEADCNTHREMGFHEGWGKATDQLEALCRKI</sequence>
<dbReference type="RefSeq" id="WP_133612119.1">
    <property type="nucleotide sequence ID" value="NZ_SNYW01000006.1"/>
</dbReference>
<accession>A0A4R6WWJ9</accession>
<dbReference type="InterPro" id="IPR023393">
    <property type="entry name" value="START-like_dom_sf"/>
</dbReference>
<dbReference type="InterPro" id="IPR013538">
    <property type="entry name" value="ASHA1/2-like_C"/>
</dbReference>
<dbReference type="EMBL" id="SNYW01000006">
    <property type="protein sequence ID" value="TDQ84057.1"/>
    <property type="molecule type" value="Genomic_DNA"/>
</dbReference>
<dbReference type="OrthoDB" id="9805228at2"/>
<gene>
    <name evidence="3" type="ORF">A8950_0603</name>
</gene>
<feature type="domain" description="Activator of Hsp90 ATPase homologue 1/2-like C-terminal" evidence="2">
    <location>
        <begin position="19"/>
        <end position="153"/>
    </location>
</feature>
<dbReference type="SUPFAM" id="SSF55961">
    <property type="entry name" value="Bet v1-like"/>
    <property type="match status" value="1"/>
</dbReference>
<dbReference type="Proteomes" id="UP000295783">
    <property type="component" value="Unassembled WGS sequence"/>
</dbReference>
<protein>
    <submittedName>
        <fullName evidence="3">Uncharacterized protein YndB with AHSA1/START domain</fullName>
    </submittedName>
</protein>
<organism evidence="3 4">
    <name type="scientific">Dongia mobilis</name>
    <dbReference type="NCBI Taxonomy" id="578943"/>
    <lineage>
        <taxon>Bacteria</taxon>
        <taxon>Pseudomonadati</taxon>
        <taxon>Pseudomonadota</taxon>
        <taxon>Alphaproteobacteria</taxon>
        <taxon>Rhodospirillales</taxon>
        <taxon>Dongiaceae</taxon>
        <taxon>Dongia</taxon>
    </lineage>
</organism>
<dbReference type="Pfam" id="PF08327">
    <property type="entry name" value="AHSA1"/>
    <property type="match status" value="1"/>
</dbReference>
<comment type="caution">
    <text evidence="3">The sequence shown here is derived from an EMBL/GenBank/DDBJ whole genome shotgun (WGS) entry which is preliminary data.</text>
</comment>
<evidence type="ECO:0000256" key="1">
    <source>
        <dbReference type="ARBA" id="ARBA00006817"/>
    </source>
</evidence>
<dbReference type="CDD" id="cd08896">
    <property type="entry name" value="SRPBCC_CalC_Aha1-like_3"/>
    <property type="match status" value="1"/>
</dbReference>
<proteinExistence type="inferred from homology"/>
<evidence type="ECO:0000259" key="2">
    <source>
        <dbReference type="Pfam" id="PF08327"/>
    </source>
</evidence>
<evidence type="ECO:0000313" key="4">
    <source>
        <dbReference type="Proteomes" id="UP000295783"/>
    </source>
</evidence>